<keyword evidence="1" id="KW-0812">Transmembrane</keyword>
<feature type="transmembrane region" description="Helical" evidence="1">
    <location>
        <begin position="7"/>
        <end position="29"/>
    </location>
</feature>
<dbReference type="Proteomes" id="UP001495910">
    <property type="component" value="Unassembled WGS sequence"/>
</dbReference>
<keyword evidence="1" id="KW-1133">Transmembrane helix</keyword>
<evidence type="ECO:0000256" key="1">
    <source>
        <dbReference type="SAM" id="Phobius"/>
    </source>
</evidence>
<comment type="caution">
    <text evidence="2">The sequence shown here is derived from an EMBL/GenBank/DDBJ whole genome shotgun (WGS) entry which is preliminary data.</text>
</comment>
<reference evidence="2 3" key="1">
    <citation type="submission" date="2024-02" db="EMBL/GenBank/DDBJ databases">
        <title>Draft genome sequence of Collimonas sp. strain H4R21, an effective mineral-weathering bacterial strain isolated from the beech rhizosphere.</title>
        <authorList>
            <person name="Morin E."/>
            <person name="Uroz S."/>
            <person name="Leveau J.H.J."/>
            <person name="Kumar R."/>
            <person name="Rey M.W."/>
            <person name="Pham J."/>
        </authorList>
    </citation>
    <scope>NUCLEOTIDE SEQUENCE [LARGE SCALE GENOMIC DNA]</scope>
    <source>
        <strain evidence="2 3">H4R21</strain>
    </source>
</reference>
<dbReference type="EMBL" id="JBANDC010000004">
    <property type="protein sequence ID" value="MEM4987022.1"/>
    <property type="molecule type" value="Genomic_DNA"/>
</dbReference>
<organism evidence="2 3">
    <name type="scientific">Collimonas rhizosphaerae</name>
    <dbReference type="NCBI Taxonomy" id="3126357"/>
    <lineage>
        <taxon>Bacteria</taxon>
        <taxon>Pseudomonadati</taxon>
        <taxon>Pseudomonadota</taxon>
        <taxon>Betaproteobacteria</taxon>
        <taxon>Burkholderiales</taxon>
        <taxon>Oxalobacteraceae</taxon>
        <taxon>Collimonas</taxon>
    </lineage>
</organism>
<keyword evidence="3" id="KW-1185">Reference proteome</keyword>
<dbReference type="InterPro" id="IPR013901">
    <property type="entry name" value="Anthrone_oxy"/>
</dbReference>
<gene>
    <name evidence="2" type="ORF">V8G57_06430</name>
</gene>
<feature type="transmembrane region" description="Helical" evidence="1">
    <location>
        <begin position="143"/>
        <end position="161"/>
    </location>
</feature>
<feature type="transmembrane region" description="Helical" evidence="1">
    <location>
        <begin position="60"/>
        <end position="81"/>
    </location>
</feature>
<keyword evidence="1" id="KW-0472">Membrane</keyword>
<feature type="transmembrane region" description="Helical" evidence="1">
    <location>
        <begin position="88"/>
        <end position="109"/>
    </location>
</feature>
<dbReference type="RefSeq" id="WP_342828675.1">
    <property type="nucleotide sequence ID" value="NZ_JBANDC010000004.1"/>
</dbReference>
<evidence type="ECO:0000313" key="3">
    <source>
        <dbReference type="Proteomes" id="UP001495910"/>
    </source>
</evidence>
<sequence>MTFIENLLFPISLYAALACGLLGGLFFAFSNFVMNALSRISPASGIAAMQSVNITVLNPLFLLLFLGTALLCAVLIVFAVLRWQQPYAGWFLAGSLFYLIGGFLVTMGFNVPLNNALAVVDPVRPESSQVWQNYLSTWTSWNHVRTICCLAAAALFIIAAWRHA</sequence>
<dbReference type="Pfam" id="PF08592">
    <property type="entry name" value="Anthrone_oxy"/>
    <property type="match status" value="1"/>
</dbReference>
<proteinExistence type="predicted"/>
<evidence type="ECO:0000313" key="2">
    <source>
        <dbReference type="EMBL" id="MEM4987022.1"/>
    </source>
</evidence>
<accession>A0ABU9PSP4</accession>
<name>A0ABU9PSP4_9BURK</name>
<protein>
    <submittedName>
        <fullName evidence="2">Anthrone oxygenase family protein</fullName>
    </submittedName>
</protein>